<dbReference type="EMBL" id="JBEWCH010000006">
    <property type="protein sequence ID" value="MET1474880.1"/>
    <property type="molecule type" value="Genomic_DNA"/>
</dbReference>
<evidence type="ECO:0000313" key="1">
    <source>
        <dbReference type="EMBL" id="MET1474880.1"/>
    </source>
</evidence>
<evidence type="ECO:0008006" key="3">
    <source>
        <dbReference type="Google" id="ProtNLM"/>
    </source>
</evidence>
<dbReference type="Proteomes" id="UP001548587">
    <property type="component" value="Unassembled WGS sequence"/>
</dbReference>
<keyword evidence="2" id="KW-1185">Reference proteome</keyword>
<comment type="caution">
    <text evidence="1">The sequence shown here is derived from an EMBL/GenBank/DDBJ whole genome shotgun (WGS) entry which is preliminary data.</text>
</comment>
<organism evidence="1 2">
    <name type="scientific">Burkholderia sola</name>
    <dbReference type="NCBI Taxonomy" id="2843302"/>
    <lineage>
        <taxon>Bacteria</taxon>
        <taxon>Pseudomonadati</taxon>
        <taxon>Pseudomonadota</taxon>
        <taxon>Betaproteobacteria</taxon>
        <taxon>Burkholderiales</taxon>
        <taxon>Burkholderiaceae</taxon>
        <taxon>Burkholderia</taxon>
        <taxon>Burkholderia cepacia complex</taxon>
    </lineage>
</organism>
<protein>
    <recommendedName>
        <fullName evidence="3">Lytic transglycosylase domain-containing protein</fullName>
    </recommendedName>
</protein>
<accession>A0ABV2C701</accession>
<proteinExistence type="predicted"/>
<evidence type="ECO:0000313" key="2">
    <source>
        <dbReference type="Proteomes" id="UP001548587"/>
    </source>
</evidence>
<reference evidence="1 2" key="1">
    <citation type="submission" date="2024-06" db="EMBL/GenBank/DDBJ databases">
        <title>Burkholderia sola in Mexico.</title>
        <authorList>
            <person name="Estrada P."/>
        </authorList>
    </citation>
    <scope>NUCLEOTIDE SEQUENCE [LARGE SCALE GENOMIC DNA]</scope>
    <source>
        <strain evidence="1 2">CpTa8-5</strain>
    </source>
</reference>
<feature type="non-terminal residue" evidence="1">
    <location>
        <position position="1"/>
    </location>
</feature>
<gene>
    <name evidence="1" type="ORF">ABXL37_11495</name>
</gene>
<name>A0ABV2C701_9BURK</name>
<sequence>SFTVVNSGSCISSIPRIGLSAQGHEHDISNAPPAKPVYTVPKFNSLLGRGESTDLLGFGSGMTRNVSRAVEQAMGTTADYANKLSGLKAFSDNIRRTAGIVQLGNIRKWVADYGRIGKGKQVQLAALGIGEPEARRLNELFQKYGAEQRRGLFSPGVSRWLSEPDGDEMKYVLESALVKTQKRASYTSGFGNQPLLLDKWYGKMFLQFQTMALQFSNNFIRAGVQYGFVTGDHMRFAYALGTALAAGVLMNTIATFRKGQDVGDQEPQQFAYNVIQRSGLLGMAGSYTDAAVKLMDPVLNQHLGWTLGGGASKFSQNSWLANLIGPWGGNVETLQQLGANAVNGDLDKTGRKALLLAPLNQQAQIIARMLSATP</sequence>